<dbReference type="AlphaFoldDB" id="A0A6J5GXI9"/>
<dbReference type="EMBL" id="CADIKI010000023">
    <property type="protein sequence ID" value="CAB3806685.1"/>
    <property type="molecule type" value="Genomic_DNA"/>
</dbReference>
<keyword evidence="2" id="KW-1185">Reference proteome</keyword>
<dbReference type="RefSeq" id="WP_116124173.1">
    <property type="nucleotide sequence ID" value="NZ_CADIKI010000023.1"/>
</dbReference>
<dbReference type="Proteomes" id="UP000494252">
    <property type="component" value="Unassembled WGS sequence"/>
</dbReference>
<evidence type="ECO:0000313" key="1">
    <source>
        <dbReference type="EMBL" id="CAB3806685.1"/>
    </source>
</evidence>
<name>A0A6J5GXI9_9BURK</name>
<proteinExistence type="predicted"/>
<organism evidence="1 2">
    <name type="scientific">Paraburkholderia fynbosensis</name>
    <dbReference type="NCBI Taxonomy" id="1200993"/>
    <lineage>
        <taxon>Bacteria</taxon>
        <taxon>Pseudomonadati</taxon>
        <taxon>Pseudomonadota</taxon>
        <taxon>Betaproteobacteria</taxon>
        <taxon>Burkholderiales</taxon>
        <taxon>Burkholderiaceae</taxon>
        <taxon>Paraburkholderia</taxon>
    </lineage>
</organism>
<evidence type="ECO:0000313" key="2">
    <source>
        <dbReference type="Proteomes" id="UP000494252"/>
    </source>
</evidence>
<reference evidence="1 2" key="1">
    <citation type="submission" date="2020-04" db="EMBL/GenBank/DDBJ databases">
        <authorList>
            <person name="De Canck E."/>
        </authorList>
    </citation>
    <scope>NUCLEOTIDE SEQUENCE [LARGE SCALE GENOMIC DNA]</scope>
    <source>
        <strain evidence="1 2">LMG 27177</strain>
    </source>
</reference>
<gene>
    <name evidence="1" type="ORF">LMG27177_06156</name>
</gene>
<sequence length="99" mass="11232">MYIVLTSRPGQYRSEPTPGITPVETHDYFYGARHVAEFVVAQLEGDSRVRIVEETGPQTVNLVPTKFFEKFATLRDALQSIEDLTGHGHEEARVSRRNN</sequence>
<accession>A0A6J5GXI9</accession>
<protein>
    <submittedName>
        <fullName evidence="1">Uncharacterized protein</fullName>
    </submittedName>
</protein>